<comment type="caution">
    <text evidence="1">The sequence shown here is derived from an EMBL/GenBank/DDBJ whole genome shotgun (WGS) entry which is preliminary data.</text>
</comment>
<dbReference type="Proteomes" id="UP001138894">
    <property type="component" value="Unassembled WGS sequence"/>
</dbReference>
<accession>A0A9X1FA61</accession>
<organism evidence="1 2">
    <name type="scientific">Winogradskyella luteola</name>
    <dbReference type="NCBI Taxonomy" id="2828330"/>
    <lineage>
        <taxon>Bacteria</taxon>
        <taxon>Pseudomonadati</taxon>
        <taxon>Bacteroidota</taxon>
        <taxon>Flavobacteriia</taxon>
        <taxon>Flavobacteriales</taxon>
        <taxon>Flavobacteriaceae</taxon>
        <taxon>Winogradskyella</taxon>
    </lineage>
</organism>
<dbReference type="RefSeq" id="WP_218547110.1">
    <property type="nucleotide sequence ID" value="NZ_JAGSPD010000011.1"/>
</dbReference>
<evidence type="ECO:0000313" key="1">
    <source>
        <dbReference type="EMBL" id="MBV7270121.1"/>
    </source>
</evidence>
<reference evidence="1" key="1">
    <citation type="submission" date="2021-04" db="EMBL/GenBank/DDBJ databases">
        <authorList>
            <person name="Pira H."/>
            <person name="Risdian C."/>
            <person name="Wink J."/>
        </authorList>
    </citation>
    <scope>NUCLEOTIDE SEQUENCE</scope>
    <source>
        <strain evidence="1">WHY3</strain>
    </source>
</reference>
<sequence>MKTIIKSILVVAVMLGTYTGYASETLNVLPTTKLVNAGDNISVTNASGELIFSGRIKHTGYITKFFDFSQLKDGIYKVEIGKAFEIETLNIKVKNNGVALIADSQEKIFKPVIRTEDGQLIVSKIALDSNKMDVKLYFEDELIHTETVEGRENIINRVYRLDKTHRGNYSAVIKTNDRVYVKNFSL</sequence>
<evidence type="ECO:0000313" key="2">
    <source>
        <dbReference type="Proteomes" id="UP001138894"/>
    </source>
</evidence>
<name>A0A9X1FA61_9FLAO</name>
<keyword evidence="2" id="KW-1185">Reference proteome</keyword>
<dbReference type="AlphaFoldDB" id="A0A9X1FA61"/>
<proteinExistence type="predicted"/>
<dbReference type="EMBL" id="JAGSPD010000011">
    <property type="protein sequence ID" value="MBV7270121.1"/>
    <property type="molecule type" value="Genomic_DNA"/>
</dbReference>
<gene>
    <name evidence="1" type="ORF">KCG49_13060</name>
</gene>
<protein>
    <submittedName>
        <fullName evidence="1">Uncharacterized protein</fullName>
    </submittedName>
</protein>